<dbReference type="InterPro" id="IPR026444">
    <property type="entry name" value="Secre_tail"/>
</dbReference>
<dbReference type="Pfam" id="PF19408">
    <property type="entry name" value="PKD_6"/>
    <property type="match status" value="1"/>
</dbReference>
<proteinExistence type="predicted"/>
<dbReference type="NCBIfam" id="TIGR04183">
    <property type="entry name" value="Por_Secre_tail"/>
    <property type="match status" value="1"/>
</dbReference>
<dbReference type="SUPFAM" id="SSF63829">
    <property type="entry name" value="Calcium-dependent phosphotriesterase"/>
    <property type="match status" value="1"/>
</dbReference>
<evidence type="ECO:0000256" key="1">
    <source>
        <dbReference type="SAM" id="SignalP"/>
    </source>
</evidence>
<dbReference type="OrthoDB" id="624100at2"/>
<keyword evidence="1" id="KW-0732">Signal</keyword>
<dbReference type="InterPro" id="IPR045829">
    <property type="entry name" value="PKD_6"/>
</dbReference>
<feature type="chain" id="PRO_5016045751" evidence="1">
    <location>
        <begin position="22"/>
        <end position="939"/>
    </location>
</feature>
<dbReference type="Proteomes" id="UP000248745">
    <property type="component" value="Unassembled WGS sequence"/>
</dbReference>
<dbReference type="InterPro" id="IPR057708">
    <property type="entry name" value="DUF7948"/>
</dbReference>
<evidence type="ECO:0000259" key="2">
    <source>
        <dbReference type="Pfam" id="PF18962"/>
    </source>
</evidence>
<organism evidence="5 6">
    <name type="scientific">Taibaiella soli</name>
    <dbReference type="NCBI Taxonomy" id="1649169"/>
    <lineage>
        <taxon>Bacteria</taxon>
        <taxon>Pseudomonadati</taxon>
        <taxon>Bacteroidota</taxon>
        <taxon>Chitinophagia</taxon>
        <taxon>Chitinophagales</taxon>
        <taxon>Chitinophagaceae</taxon>
        <taxon>Taibaiella</taxon>
    </lineage>
</organism>
<dbReference type="Gene3D" id="2.60.40.10">
    <property type="entry name" value="Immunoglobulins"/>
    <property type="match status" value="1"/>
</dbReference>
<dbReference type="Pfam" id="PF25778">
    <property type="entry name" value="DUF7948"/>
    <property type="match status" value="1"/>
</dbReference>
<dbReference type="InterPro" id="IPR013783">
    <property type="entry name" value="Ig-like_fold"/>
</dbReference>
<keyword evidence="6" id="KW-1185">Reference proteome</keyword>
<feature type="domain" description="PKD-like" evidence="3">
    <location>
        <begin position="710"/>
        <end position="783"/>
    </location>
</feature>
<dbReference type="Pfam" id="PF18962">
    <property type="entry name" value="Por_Secre_tail"/>
    <property type="match status" value="1"/>
</dbReference>
<dbReference type="PANTHER" id="PTHR35580">
    <property type="entry name" value="CELL SURFACE GLYCOPROTEIN (S-LAYER PROTEIN)-LIKE PROTEIN"/>
    <property type="match status" value="1"/>
</dbReference>
<dbReference type="RefSeq" id="WP_110997760.1">
    <property type="nucleotide sequence ID" value="NZ_QKTW01000007.1"/>
</dbReference>
<gene>
    <name evidence="5" type="ORF">DN068_04800</name>
</gene>
<feature type="domain" description="Secretion system C-terminal sorting" evidence="2">
    <location>
        <begin position="870"/>
        <end position="931"/>
    </location>
</feature>
<evidence type="ECO:0000313" key="6">
    <source>
        <dbReference type="Proteomes" id="UP000248745"/>
    </source>
</evidence>
<comment type="caution">
    <text evidence="5">The sequence shown here is derived from an EMBL/GenBank/DDBJ whole genome shotgun (WGS) entry which is preliminary data.</text>
</comment>
<feature type="domain" description="DUF7948" evidence="4">
    <location>
        <begin position="30"/>
        <end position="253"/>
    </location>
</feature>
<feature type="signal peptide" evidence="1">
    <location>
        <begin position="1"/>
        <end position="21"/>
    </location>
</feature>
<accession>A0A2W2BCR3</accession>
<evidence type="ECO:0000259" key="3">
    <source>
        <dbReference type="Pfam" id="PF19408"/>
    </source>
</evidence>
<sequence length="939" mass="100256">MKFICLLALGFSIAQTTSAKTAGWPDQKGFIENKGQVTDQYRKPRTDVQFKMQSHGVNLFVGNGQLHYQWNKINPISNDKSVPLSQRMQHVDHKIESYRMDVTLVGANTNAKIIAEDKLDYTETYYKSYASKEGMHASSYKKITYQNIYPNIDWVLYINESGSSPVKYDFVVRPGGNVADIKLQYGGATNLALNANGSLTAQTPAGAITEETPTSFVSQNEGPATRVASSFNLQKNTISFNVAPHSGTLTIDPGIVWATYLGGLGYDFCVSMTSDKAGNVYVGGSSFMSGNIATTGAYQTTPSGDFDGFIAKFNPAGNLTWGTFYGDQGDDNISNIVSDDAGQVYFSGITNSDSAIATPGSFQDTLNTLYFDLMLGKFDSSGNRVWVTYYGGPDVENGGYCALDKQGHVYLTGVTTSSTQIASNGYKNTYAGGLSDAFLVKFDTAGMRQWATYYGDTLEDATQGIACDPQGNVYITGQTKSIVNIATPGAFQTTLGGGYDIFLTKFSPSGALRWSTYYGGTTDDLGGGQAGVACDRLGNVYINARTQSTAGIASANAFQTTLAGGWDAFLAKFDSLGNRKWGTYFGSTGDENGQCVAFDESNNVVWTGLTFSSSGIATPNAYSTTFGGYDDVFLARFDTAGNRQWATYYGNTGADEGYAVTTTTGGNIYVTGATTSGTGIATPNAHDTTYHFLLSVFLAKFCTADIPLADTVHGLDSICANSTNVYSVDSVTDATAYIWSLPSGWTATGNTRTITATAGTNNGVISVKVVKCNDTSAAHVLNVYVRPAEPAIITVNGFQLGTVNTHNTYQWYLNGILIPGATGSTYTVTQNGDYTVKVTNTGGCMDSSAAYTVNNVSVNEVSQLAKAVIVYPNPASDVVHILAPQPVNVTITGIDGKEILHQEKATEINISPLASGLYLLHITDQNNVSVKTEKLTKLK</sequence>
<dbReference type="InterPro" id="IPR052918">
    <property type="entry name" value="Motility_Chemotaxis_Reg"/>
</dbReference>
<reference evidence="5 6" key="1">
    <citation type="submission" date="2018-06" db="EMBL/GenBank/DDBJ databases">
        <title>Mucibacter soli gen. nov., sp. nov., a new member of the family Chitinophagaceae producing mucin.</title>
        <authorList>
            <person name="Kim M.-K."/>
            <person name="Park S."/>
            <person name="Kim T.-S."/>
            <person name="Joung Y."/>
            <person name="Han J.-H."/>
            <person name="Kim S.B."/>
        </authorList>
    </citation>
    <scope>NUCLEOTIDE SEQUENCE [LARGE SCALE GENOMIC DNA]</scope>
    <source>
        <strain evidence="5 6">R1-15</strain>
    </source>
</reference>
<evidence type="ECO:0000259" key="4">
    <source>
        <dbReference type="Pfam" id="PF25778"/>
    </source>
</evidence>
<protein>
    <submittedName>
        <fullName evidence="5">Uncharacterized protein</fullName>
    </submittedName>
</protein>
<dbReference type="Pfam" id="PF06739">
    <property type="entry name" value="SBBP"/>
    <property type="match status" value="2"/>
</dbReference>
<dbReference type="PANTHER" id="PTHR35580:SF1">
    <property type="entry name" value="PHYTASE-LIKE DOMAIN-CONTAINING PROTEIN"/>
    <property type="match status" value="1"/>
</dbReference>
<dbReference type="InterPro" id="IPR010620">
    <property type="entry name" value="SBBP_repeat"/>
</dbReference>
<name>A0A2W2BCR3_9BACT</name>
<dbReference type="AlphaFoldDB" id="A0A2W2BCR3"/>
<dbReference type="EMBL" id="QKTW01000007">
    <property type="protein sequence ID" value="PZF74019.1"/>
    <property type="molecule type" value="Genomic_DNA"/>
</dbReference>
<evidence type="ECO:0000313" key="5">
    <source>
        <dbReference type="EMBL" id="PZF74019.1"/>
    </source>
</evidence>